<reference evidence="2 3" key="1">
    <citation type="submission" date="2018-08" db="EMBL/GenBank/DDBJ databases">
        <title>Parvularcula sp. SM1705, isolated from surface water of the South Sea China.</title>
        <authorList>
            <person name="Sun L."/>
        </authorList>
    </citation>
    <scope>NUCLEOTIDE SEQUENCE [LARGE SCALE GENOMIC DNA]</scope>
    <source>
        <strain evidence="2 3">SM1705</strain>
    </source>
</reference>
<proteinExistence type="predicted"/>
<dbReference type="RefSeq" id="WP_116391171.1">
    <property type="nucleotide sequence ID" value="NZ_QUQO01000001.1"/>
</dbReference>
<gene>
    <name evidence="2" type="ORF">DX908_04130</name>
</gene>
<evidence type="ECO:0000259" key="1">
    <source>
        <dbReference type="SMART" id="SM01126"/>
    </source>
</evidence>
<dbReference type="PANTHER" id="PTHR47163">
    <property type="entry name" value="DDE_TNP_IS1595 DOMAIN-CONTAINING PROTEIN"/>
    <property type="match status" value="1"/>
</dbReference>
<accession>A0A371RGH6</accession>
<dbReference type="Pfam" id="PF12760">
    <property type="entry name" value="Zn_ribbon_IS1595"/>
    <property type="match status" value="1"/>
</dbReference>
<keyword evidence="3" id="KW-1185">Reference proteome</keyword>
<comment type="caution">
    <text evidence="2">The sequence shown here is derived from an EMBL/GenBank/DDBJ whole genome shotgun (WGS) entry which is preliminary data.</text>
</comment>
<dbReference type="InterPro" id="IPR053164">
    <property type="entry name" value="IS1016-like_transposase"/>
</dbReference>
<dbReference type="Pfam" id="PF12762">
    <property type="entry name" value="DDE_Tnp_IS1595"/>
    <property type="match status" value="1"/>
</dbReference>
<dbReference type="InterPro" id="IPR024445">
    <property type="entry name" value="Tnp_ISXO2-like"/>
</dbReference>
<dbReference type="AlphaFoldDB" id="A0A371RGH6"/>
<evidence type="ECO:0000313" key="3">
    <source>
        <dbReference type="Proteomes" id="UP000264589"/>
    </source>
</evidence>
<dbReference type="InterPro" id="IPR024442">
    <property type="entry name" value="Transposase_Zn_ribbon"/>
</dbReference>
<feature type="domain" description="ISXO2-like transposase" evidence="1">
    <location>
        <begin position="127"/>
        <end position="269"/>
    </location>
</feature>
<evidence type="ECO:0000313" key="2">
    <source>
        <dbReference type="EMBL" id="RFB04539.1"/>
    </source>
</evidence>
<protein>
    <submittedName>
        <fullName evidence="2">IS1595 family transposase</fullName>
    </submittedName>
</protein>
<dbReference type="Proteomes" id="UP000264589">
    <property type="component" value="Unassembled WGS sequence"/>
</dbReference>
<name>A0A371RGH6_9PROT</name>
<dbReference type="EMBL" id="QUQO01000001">
    <property type="protein sequence ID" value="RFB04539.1"/>
    <property type="molecule type" value="Genomic_DNA"/>
</dbReference>
<sequence>MSILSKPFFHNEKAAYEWVEARVWPEGPACPRCGEKKRIGELKGNSTRIGVRKCYTCRKPFTVKVGTLMESSHIPMTKWLQAIYLMCSSKKGISSHQLSRTLGVTVKSAWFLSHRIREAMRTGDLAPFGGGGGIVEVDETYVGGKTSNARGKYKKKAVVLTLVDRDTGRARSFHIERATKAEILPILRDNLDAEARVITDEYSVYKNLDTEYAHAYVVHSKKQWGRGEIHTNTIEGFYSIMKRGLRGVYQHCSKKHLHRYAGEFDFRYSNRAKLGIDDMERTEAAVAGLVGKRLTYHQADENRVASRH</sequence>
<dbReference type="InParanoid" id="A0A371RGH6"/>
<organism evidence="2 3">
    <name type="scientific">Parvularcula marina</name>
    <dbReference type="NCBI Taxonomy" id="2292771"/>
    <lineage>
        <taxon>Bacteria</taxon>
        <taxon>Pseudomonadati</taxon>
        <taxon>Pseudomonadota</taxon>
        <taxon>Alphaproteobacteria</taxon>
        <taxon>Parvularculales</taxon>
        <taxon>Parvularculaceae</taxon>
        <taxon>Parvularcula</taxon>
    </lineage>
</organism>
<dbReference type="NCBIfam" id="NF033547">
    <property type="entry name" value="transpos_IS1595"/>
    <property type="match status" value="1"/>
</dbReference>
<dbReference type="SMART" id="SM01126">
    <property type="entry name" value="DDE_Tnp_IS1595"/>
    <property type="match status" value="1"/>
</dbReference>
<dbReference type="OrthoDB" id="271821at2"/>
<dbReference type="PANTHER" id="PTHR47163:SF2">
    <property type="entry name" value="SI:DKEY-17M8.2"/>
    <property type="match status" value="1"/>
</dbReference>